<evidence type="ECO:0000256" key="1">
    <source>
        <dbReference type="ARBA" id="ARBA00004167"/>
    </source>
</evidence>
<evidence type="ECO:0000256" key="4">
    <source>
        <dbReference type="ARBA" id="ARBA00022989"/>
    </source>
</evidence>
<dbReference type="SUPFAM" id="SSF111369">
    <property type="entry name" value="HlyD-like secretion proteins"/>
    <property type="match status" value="1"/>
</dbReference>
<organism evidence="8 9">
    <name type="scientific">Cylindrospermum stagnale PCC 7417</name>
    <dbReference type="NCBI Taxonomy" id="56107"/>
    <lineage>
        <taxon>Bacteria</taxon>
        <taxon>Bacillati</taxon>
        <taxon>Cyanobacteriota</taxon>
        <taxon>Cyanophyceae</taxon>
        <taxon>Nostocales</taxon>
        <taxon>Nostocaceae</taxon>
        <taxon>Cylindrospermum</taxon>
    </lineage>
</organism>
<evidence type="ECO:0000256" key="2">
    <source>
        <dbReference type="ARBA" id="ARBA00009477"/>
    </source>
</evidence>
<evidence type="ECO:0000256" key="6">
    <source>
        <dbReference type="SAM" id="Coils"/>
    </source>
</evidence>
<dbReference type="InterPro" id="IPR050739">
    <property type="entry name" value="MFP"/>
</dbReference>
<name>K9X6V1_9NOST</name>
<evidence type="ECO:0000313" key="8">
    <source>
        <dbReference type="EMBL" id="AFZ27372.1"/>
    </source>
</evidence>
<keyword evidence="6" id="KW-0175">Coiled coil</keyword>
<dbReference type="PANTHER" id="PTHR30386:SF26">
    <property type="entry name" value="TRANSPORT PROTEIN COMB"/>
    <property type="match status" value="1"/>
</dbReference>
<dbReference type="EMBL" id="CP003642">
    <property type="protein sequence ID" value="AFZ27372.1"/>
    <property type="molecule type" value="Genomic_DNA"/>
</dbReference>
<evidence type="ECO:0000313" key="9">
    <source>
        <dbReference type="Proteomes" id="UP000010475"/>
    </source>
</evidence>
<dbReference type="GO" id="GO:0016020">
    <property type="term" value="C:membrane"/>
    <property type="evidence" value="ECO:0007669"/>
    <property type="project" value="UniProtKB-SubCell"/>
</dbReference>
<sequence length="515" mass="57585">MPHPSNQSSSTLIERSPEQPPVIDESIAVFGQQTQTTTKSDDWFYGTEELLDALPRVWTRSMLYLLISFAAIALPWSMFAQVDETGSATGRIEPKGATQKLDSAVTGSVIAVNVTEGATVKAGQVLVEMESNVLRTELQQAQTKLAGLADRRSQLDLLKNQVMLAINIQEQQNQSQAWEKMSQVSQAQQNLDAKQSTYNLQKLEKLAQVDQAKQNIKSSRTSQRLANSRLSRDATEVTRYRQLLQQGAIAEIKVVELEKTAEESLRLQEEAQSNIQLANLRLREESNRYQSLMSQAQSDIELAKLRLQEQQSSYQSAVQAGKLAVLKSEEQIKDLQNQITTLESDIAQTKSQITSLQLQLQQRVVRSPIDGMIFALPIKKPGSVVQPGQMIAQIAPQNTALILKAQIPSQQSGFVKVGMPVKIKFDAYPFQEYGVLQGRVSWISPDSKIQENNQNRREIYELDITLDQPYIQAANQRVFLTPGQTATAEVIVRQRRVIDLILDPFKKLQSGGLEL</sequence>
<accession>K9X6V1</accession>
<dbReference type="InterPro" id="IPR058982">
    <property type="entry name" value="Beta-barrel_AprE"/>
</dbReference>
<proteinExistence type="inferred from homology"/>
<comment type="subcellular location">
    <subcellularLocation>
        <location evidence="1">Membrane</location>
        <topology evidence="1">Single-pass membrane protein</topology>
    </subcellularLocation>
</comment>
<dbReference type="eggNOG" id="COG0845">
    <property type="taxonomic scope" value="Bacteria"/>
</dbReference>
<protein>
    <submittedName>
        <fullName evidence="8">Multidrug resistance efflux pump</fullName>
    </submittedName>
</protein>
<dbReference type="RefSeq" id="WP_015210607.1">
    <property type="nucleotide sequence ID" value="NC_019757.1"/>
</dbReference>
<dbReference type="Pfam" id="PF26002">
    <property type="entry name" value="Beta-barrel_AprE"/>
    <property type="match status" value="1"/>
</dbReference>
<reference evidence="8 9" key="1">
    <citation type="submission" date="2012-06" db="EMBL/GenBank/DDBJ databases">
        <title>Finished chromosome of genome of Cylindrospermum stagnale PCC 7417.</title>
        <authorList>
            <consortium name="US DOE Joint Genome Institute"/>
            <person name="Gugger M."/>
            <person name="Coursin T."/>
            <person name="Rippka R."/>
            <person name="Tandeau De Marsac N."/>
            <person name="Huntemann M."/>
            <person name="Wei C.-L."/>
            <person name="Han J."/>
            <person name="Detter J.C."/>
            <person name="Han C."/>
            <person name="Tapia R."/>
            <person name="Chen A."/>
            <person name="Kyrpides N."/>
            <person name="Mavromatis K."/>
            <person name="Markowitz V."/>
            <person name="Szeto E."/>
            <person name="Ivanova N."/>
            <person name="Pagani I."/>
            <person name="Pati A."/>
            <person name="Goodwin L."/>
            <person name="Nordberg H.P."/>
            <person name="Cantor M.N."/>
            <person name="Hua S.X."/>
            <person name="Woyke T."/>
            <person name="Kerfeld C.A."/>
        </authorList>
    </citation>
    <scope>NUCLEOTIDE SEQUENCE [LARGE SCALE GENOMIC DNA]</scope>
    <source>
        <strain evidence="8 9">PCC 7417</strain>
    </source>
</reference>
<evidence type="ECO:0000256" key="3">
    <source>
        <dbReference type="ARBA" id="ARBA00022692"/>
    </source>
</evidence>
<keyword evidence="5" id="KW-0472">Membrane</keyword>
<comment type="similarity">
    <text evidence="2">Belongs to the membrane fusion protein (MFP) (TC 8.A.1) family.</text>
</comment>
<dbReference type="Gene3D" id="2.40.50.100">
    <property type="match status" value="1"/>
</dbReference>
<dbReference type="PATRIC" id="fig|56107.3.peg.5870"/>
<dbReference type="PANTHER" id="PTHR30386">
    <property type="entry name" value="MEMBRANE FUSION SUBUNIT OF EMRAB-TOLC MULTIDRUG EFFLUX PUMP"/>
    <property type="match status" value="1"/>
</dbReference>
<dbReference type="Proteomes" id="UP000010475">
    <property type="component" value="Chromosome"/>
</dbReference>
<keyword evidence="9" id="KW-1185">Reference proteome</keyword>
<evidence type="ECO:0000259" key="7">
    <source>
        <dbReference type="Pfam" id="PF26002"/>
    </source>
</evidence>
<dbReference type="PRINTS" id="PR01490">
    <property type="entry name" value="RTXTOXIND"/>
</dbReference>
<feature type="domain" description="AprE-like beta-barrel" evidence="7">
    <location>
        <begin position="401"/>
        <end position="491"/>
    </location>
</feature>
<dbReference type="OrthoDB" id="9775513at2"/>
<feature type="coiled-coil region" evidence="6">
    <location>
        <begin position="254"/>
        <end position="359"/>
    </location>
</feature>
<evidence type="ECO:0000256" key="5">
    <source>
        <dbReference type="ARBA" id="ARBA00023136"/>
    </source>
</evidence>
<dbReference type="STRING" id="56107.Cylst_5347"/>
<dbReference type="Gene3D" id="1.10.287.470">
    <property type="entry name" value="Helix hairpin bin"/>
    <property type="match status" value="1"/>
</dbReference>
<dbReference type="AlphaFoldDB" id="K9X6V1"/>
<dbReference type="HOGENOM" id="CLU_023976_0_1_3"/>
<dbReference type="KEGG" id="csg:Cylst_5347"/>
<gene>
    <name evidence="8" type="ORF">Cylst_5347</name>
</gene>
<keyword evidence="4" id="KW-1133">Transmembrane helix</keyword>
<keyword evidence="3" id="KW-0812">Transmembrane</keyword>
<dbReference type="Gene3D" id="2.40.30.170">
    <property type="match status" value="1"/>
</dbReference>